<dbReference type="AlphaFoldDB" id="A0A1S1TZY6"/>
<comment type="caution">
    <text evidence="1">The sequence shown here is derived from an EMBL/GenBank/DDBJ whole genome shotgun (WGS) entry which is preliminary data.</text>
</comment>
<sequence>MLWKVLVRVDVTEHPVLSYTDGVTRTIWLLTHGVKEMPVKCAMADAARLQALAGVDGGQPVAVGTLFKQKMD</sequence>
<keyword evidence="1" id="KW-0614">Plasmid</keyword>
<gene>
    <name evidence="1" type="ORF">AKG95_29190</name>
</gene>
<proteinExistence type="predicted"/>
<accession>A0A1S1TZY6</accession>
<geneLocation type="plasmid" evidence="1">
    <name>pMEG01</name>
</geneLocation>
<evidence type="ECO:0000313" key="2">
    <source>
        <dbReference type="Proteomes" id="UP000179840"/>
    </source>
</evidence>
<evidence type="ECO:0000313" key="1">
    <source>
        <dbReference type="EMBL" id="OHV93807.1"/>
    </source>
</evidence>
<name>A0A1S1TZY6_9BURK</name>
<dbReference type="Pfam" id="PF22162">
    <property type="entry name" value="PFIN"/>
    <property type="match status" value="1"/>
</dbReference>
<dbReference type="EMBL" id="LFKP01000016">
    <property type="protein sequence ID" value="OHV93807.1"/>
    <property type="molecule type" value="Genomic_DNA"/>
</dbReference>
<organism evidence="1 2">
    <name type="scientific">Janthinobacterium lividum</name>
    <dbReference type="NCBI Taxonomy" id="29581"/>
    <lineage>
        <taxon>Bacteria</taxon>
        <taxon>Pseudomonadati</taxon>
        <taxon>Pseudomonadota</taxon>
        <taxon>Betaproteobacteria</taxon>
        <taxon>Burkholderiales</taxon>
        <taxon>Oxalobacteraceae</taxon>
        <taxon>Janthinobacterium</taxon>
    </lineage>
</organism>
<dbReference type="InterPro" id="IPR054044">
    <property type="entry name" value="PFIN"/>
</dbReference>
<protein>
    <submittedName>
        <fullName evidence="1">Uncharacterized protein</fullName>
    </submittedName>
</protein>
<reference evidence="1 2" key="1">
    <citation type="submission" date="2015-06" db="EMBL/GenBank/DDBJ databases">
        <title>Draft genome sequencing of a biphenyl-degrading bacterium, Janthinobacterium lividum MEG1.</title>
        <authorList>
            <person name="Shimodaira J."/>
            <person name="Hatta T."/>
        </authorList>
    </citation>
    <scope>NUCLEOTIDE SEQUENCE [LARGE SCALE GENOMIC DNA]</scope>
    <source>
        <strain evidence="1 2">MEG1</strain>
        <plasmid evidence="1">pMEG01</plasmid>
    </source>
</reference>
<dbReference type="Proteomes" id="UP000179840">
    <property type="component" value="Unassembled WGS sequence"/>
</dbReference>